<evidence type="ECO:0000256" key="2">
    <source>
        <dbReference type="ARBA" id="ARBA00004613"/>
    </source>
</evidence>
<dbReference type="PANTHER" id="PTHR31451:SF39">
    <property type="entry name" value="MANNAN ENDO-1,4-BETA-MANNOSIDASE 1"/>
    <property type="match status" value="1"/>
</dbReference>
<name>A0A543DZT6_9PSEU</name>
<dbReference type="AlphaFoldDB" id="A0A543DZT6"/>
<dbReference type="SUPFAM" id="SSF51445">
    <property type="entry name" value="(Trans)glycosidases"/>
    <property type="match status" value="1"/>
</dbReference>
<dbReference type="GO" id="GO:0005576">
    <property type="term" value="C:extracellular region"/>
    <property type="evidence" value="ECO:0007669"/>
    <property type="project" value="UniProtKB-SubCell"/>
</dbReference>
<dbReference type="PANTHER" id="PTHR31451">
    <property type="match status" value="1"/>
</dbReference>
<dbReference type="EMBL" id="VFPA01000001">
    <property type="protein sequence ID" value="TQM14759.1"/>
    <property type="molecule type" value="Genomic_DNA"/>
</dbReference>
<sequence length="359" mass="38534">MTSGGRAFVLAAAVAAVLMLIGSFALPGRQSDEQRPAAGPEAAAPATQRGFVERDGTRLTVDGSTYRFVGFNTYVLFGCGHPEEDINGADREEFFSALRPGGVVRLFLLPGTDLADFDEVVGYAAEHGQRLVVVLSDHHGECGDVAKDDEFYDDGFRGDYLEWVEAVVPAYRDEPTIAMWELMNEPRTSDPSTLRAFFDEAGGVVHRLAPHHLVSSGTLQPDTLGGPEAFLEVSQSPGIDVVSLHEYDAVDDASHHLAPALEAAEAVDKPLMLGEWGLYAGLPGADEVNDTLCYSVEDRAEVAEAKLEAYLDVPEVAGALYWSFMADGAAPGDETCTLSTTSDDPLTTMIRNIPIPVPE</sequence>
<keyword evidence="10" id="KW-1185">Reference proteome</keyword>
<keyword evidence="4" id="KW-0964">Secreted</keyword>
<comment type="catalytic activity">
    <reaction evidence="1">
        <text>Random hydrolysis of (1-&gt;4)-beta-D-mannosidic linkages in mannans, galactomannans and glucomannans.</text>
        <dbReference type="EC" id="3.2.1.78"/>
    </reaction>
</comment>
<proteinExistence type="predicted"/>
<evidence type="ECO:0000256" key="3">
    <source>
        <dbReference type="ARBA" id="ARBA00012706"/>
    </source>
</evidence>
<evidence type="ECO:0000313" key="10">
    <source>
        <dbReference type="Proteomes" id="UP000315677"/>
    </source>
</evidence>
<dbReference type="InterPro" id="IPR017853">
    <property type="entry name" value="GH"/>
</dbReference>
<gene>
    <name evidence="9" type="ORF">FB558_1533</name>
</gene>
<comment type="subcellular location">
    <subcellularLocation>
        <location evidence="2">Secreted</location>
    </subcellularLocation>
</comment>
<accession>A0A543DZT6</accession>
<reference evidence="9 10" key="1">
    <citation type="submission" date="2019-06" db="EMBL/GenBank/DDBJ databases">
        <title>Sequencing the genomes of 1000 actinobacteria strains.</title>
        <authorList>
            <person name="Klenk H.-P."/>
        </authorList>
    </citation>
    <scope>NUCLEOTIDE SEQUENCE [LARGE SCALE GENOMIC DNA]</scope>
    <source>
        <strain evidence="9 10">DSM 45301</strain>
    </source>
</reference>
<comment type="caution">
    <text evidence="9">The sequence shown here is derived from an EMBL/GenBank/DDBJ whole genome shotgun (WGS) entry which is preliminary data.</text>
</comment>
<dbReference type="GO" id="GO:0016985">
    <property type="term" value="F:mannan endo-1,4-beta-mannosidase activity"/>
    <property type="evidence" value="ECO:0007669"/>
    <property type="project" value="TreeGrafter"/>
</dbReference>
<dbReference type="InterPro" id="IPR045053">
    <property type="entry name" value="MAN-like"/>
</dbReference>
<evidence type="ECO:0000259" key="8">
    <source>
        <dbReference type="Pfam" id="PF26410"/>
    </source>
</evidence>
<evidence type="ECO:0000256" key="7">
    <source>
        <dbReference type="ARBA" id="ARBA00023295"/>
    </source>
</evidence>
<dbReference type="InterPro" id="IPR001547">
    <property type="entry name" value="Glyco_hydro_5"/>
</dbReference>
<evidence type="ECO:0000256" key="1">
    <source>
        <dbReference type="ARBA" id="ARBA00001678"/>
    </source>
</evidence>
<dbReference type="OrthoDB" id="6071905at2"/>
<dbReference type="Gene3D" id="3.20.20.80">
    <property type="entry name" value="Glycosidases"/>
    <property type="match status" value="1"/>
</dbReference>
<evidence type="ECO:0000313" key="9">
    <source>
        <dbReference type="EMBL" id="TQM14759.1"/>
    </source>
</evidence>
<evidence type="ECO:0000256" key="4">
    <source>
        <dbReference type="ARBA" id="ARBA00022525"/>
    </source>
</evidence>
<feature type="domain" description="Glycoside hydrolase family 5" evidence="8">
    <location>
        <begin position="170"/>
        <end position="245"/>
    </location>
</feature>
<dbReference type="Proteomes" id="UP000315677">
    <property type="component" value="Unassembled WGS sequence"/>
</dbReference>
<dbReference type="RefSeq" id="WP_142049530.1">
    <property type="nucleotide sequence ID" value="NZ_VFPA01000001.1"/>
</dbReference>
<keyword evidence="7" id="KW-0326">Glycosidase</keyword>
<dbReference type="EC" id="3.2.1.78" evidence="3"/>
<evidence type="ECO:0000256" key="5">
    <source>
        <dbReference type="ARBA" id="ARBA00022729"/>
    </source>
</evidence>
<dbReference type="GO" id="GO:0000272">
    <property type="term" value="P:polysaccharide catabolic process"/>
    <property type="evidence" value="ECO:0007669"/>
    <property type="project" value="InterPro"/>
</dbReference>
<evidence type="ECO:0000256" key="6">
    <source>
        <dbReference type="ARBA" id="ARBA00022801"/>
    </source>
</evidence>
<dbReference type="Pfam" id="PF26410">
    <property type="entry name" value="GH5_mannosidase"/>
    <property type="match status" value="1"/>
</dbReference>
<protein>
    <recommendedName>
        <fullName evidence="3">mannan endo-1,4-beta-mannosidase</fullName>
        <ecNumber evidence="3">3.2.1.78</ecNumber>
    </recommendedName>
</protein>
<keyword evidence="6 9" id="KW-0378">Hydrolase</keyword>
<keyword evidence="5" id="KW-0732">Signal</keyword>
<organism evidence="9 10">
    <name type="scientific">Pseudonocardia kunmingensis</name>
    <dbReference type="NCBI Taxonomy" id="630975"/>
    <lineage>
        <taxon>Bacteria</taxon>
        <taxon>Bacillati</taxon>
        <taxon>Actinomycetota</taxon>
        <taxon>Actinomycetes</taxon>
        <taxon>Pseudonocardiales</taxon>
        <taxon>Pseudonocardiaceae</taxon>
        <taxon>Pseudonocardia</taxon>
    </lineage>
</organism>